<protein>
    <recommendedName>
        <fullName evidence="1">Reverse transcriptase domain-containing protein</fullName>
    </recommendedName>
</protein>
<accession>A0ABQ9H241</accession>
<comment type="caution">
    <text evidence="2">The sequence shown here is derived from an EMBL/GenBank/DDBJ whole genome shotgun (WGS) entry which is preliminary data.</text>
</comment>
<dbReference type="Gene3D" id="3.30.70.270">
    <property type="match status" value="1"/>
</dbReference>
<organism evidence="2 3">
    <name type="scientific">Dryococelus australis</name>
    <dbReference type="NCBI Taxonomy" id="614101"/>
    <lineage>
        <taxon>Eukaryota</taxon>
        <taxon>Metazoa</taxon>
        <taxon>Ecdysozoa</taxon>
        <taxon>Arthropoda</taxon>
        <taxon>Hexapoda</taxon>
        <taxon>Insecta</taxon>
        <taxon>Pterygota</taxon>
        <taxon>Neoptera</taxon>
        <taxon>Polyneoptera</taxon>
        <taxon>Phasmatodea</taxon>
        <taxon>Verophasmatodea</taxon>
        <taxon>Anareolatae</taxon>
        <taxon>Phasmatidae</taxon>
        <taxon>Eurycanthinae</taxon>
        <taxon>Dryococelus</taxon>
    </lineage>
</organism>
<dbReference type="EMBL" id="JARBHB010000007">
    <property type="protein sequence ID" value="KAJ8878372.1"/>
    <property type="molecule type" value="Genomic_DNA"/>
</dbReference>
<gene>
    <name evidence="2" type="ORF">PR048_018949</name>
</gene>
<dbReference type="InterPro" id="IPR000477">
    <property type="entry name" value="RT_dom"/>
</dbReference>
<evidence type="ECO:0000259" key="1">
    <source>
        <dbReference type="Pfam" id="PF00078"/>
    </source>
</evidence>
<dbReference type="Proteomes" id="UP001159363">
    <property type="component" value="Chromosome 6"/>
</dbReference>
<proteinExistence type="predicted"/>
<feature type="domain" description="Reverse transcriptase" evidence="1">
    <location>
        <begin position="55"/>
        <end position="104"/>
    </location>
</feature>
<sequence length="134" mass="15465">MFLLVWQEGRFFSVLDLSNAYQQLEVDESRPYLTINIHLYFPTGNRKCVARLPGVVCYLDDVLIVGQLVGDCKQNVSEILERLNHYNITINVVKCQFLCESVEYVEREIDKFGVHPTEHKVHAIEKVPVPTNIT</sequence>
<dbReference type="PANTHER" id="PTHR37984">
    <property type="entry name" value="PROTEIN CBG26694"/>
    <property type="match status" value="1"/>
</dbReference>
<keyword evidence="3" id="KW-1185">Reference proteome</keyword>
<dbReference type="SUPFAM" id="SSF56672">
    <property type="entry name" value="DNA/RNA polymerases"/>
    <property type="match status" value="1"/>
</dbReference>
<evidence type="ECO:0000313" key="3">
    <source>
        <dbReference type="Proteomes" id="UP001159363"/>
    </source>
</evidence>
<dbReference type="InterPro" id="IPR050951">
    <property type="entry name" value="Retrovirus_Pol_polyprotein"/>
</dbReference>
<dbReference type="InterPro" id="IPR043128">
    <property type="entry name" value="Rev_trsase/Diguanyl_cyclase"/>
</dbReference>
<reference evidence="2 3" key="1">
    <citation type="submission" date="2023-02" db="EMBL/GenBank/DDBJ databases">
        <title>LHISI_Scaffold_Assembly.</title>
        <authorList>
            <person name="Stuart O.P."/>
            <person name="Cleave R."/>
            <person name="Magrath M.J.L."/>
            <person name="Mikheyev A.S."/>
        </authorList>
    </citation>
    <scope>NUCLEOTIDE SEQUENCE [LARGE SCALE GENOMIC DNA]</scope>
    <source>
        <strain evidence="2">Daus_M_001</strain>
        <tissue evidence="2">Leg muscle</tissue>
    </source>
</reference>
<evidence type="ECO:0000313" key="2">
    <source>
        <dbReference type="EMBL" id="KAJ8878372.1"/>
    </source>
</evidence>
<dbReference type="Pfam" id="PF00078">
    <property type="entry name" value="RVT_1"/>
    <property type="match status" value="1"/>
</dbReference>
<dbReference type="InterPro" id="IPR043502">
    <property type="entry name" value="DNA/RNA_pol_sf"/>
</dbReference>
<dbReference type="PANTHER" id="PTHR37984:SF5">
    <property type="entry name" value="PROTEIN NYNRIN-LIKE"/>
    <property type="match status" value="1"/>
</dbReference>
<name>A0ABQ9H241_9NEOP</name>